<dbReference type="SUPFAM" id="SSF55811">
    <property type="entry name" value="Nudix"/>
    <property type="match status" value="1"/>
</dbReference>
<dbReference type="Gene3D" id="3.90.79.10">
    <property type="entry name" value="Nucleoside Triphosphate Pyrophosphohydrolase"/>
    <property type="match status" value="1"/>
</dbReference>
<comment type="function">
    <text evidence="8">Acts on ADP-mannose and ADP-glucose as well as ADP-ribose. Prevents glycogen biosynthesis. The reaction catalyzed by this enzyme is a limiting step of the gluconeogenic process.</text>
</comment>
<keyword evidence="7" id="KW-0460">Magnesium</keyword>
<evidence type="ECO:0000256" key="3">
    <source>
        <dbReference type="ARBA" id="ARBA00012453"/>
    </source>
</evidence>
<dbReference type="CDD" id="cd24155">
    <property type="entry name" value="NUDIX_ADPRase"/>
    <property type="match status" value="1"/>
</dbReference>
<evidence type="ECO:0000256" key="12">
    <source>
        <dbReference type="ARBA" id="ARBA00049546"/>
    </source>
</evidence>
<reference evidence="14 15" key="1">
    <citation type="submission" date="2023-11" db="EMBL/GenBank/DDBJ databases">
        <authorList>
            <person name="Ouyang M.-Y."/>
        </authorList>
    </citation>
    <scope>NUCLEOTIDE SEQUENCE [LARGE SCALE GENOMIC DNA]</scope>
    <source>
        <strain evidence="14 15">OY6</strain>
    </source>
</reference>
<gene>
    <name evidence="14" type="ORF">QLH52_08700</name>
</gene>
<evidence type="ECO:0000256" key="2">
    <source>
        <dbReference type="ARBA" id="ARBA00007482"/>
    </source>
</evidence>
<dbReference type="EC" id="3.6.1.13" evidence="3"/>
<evidence type="ECO:0000256" key="5">
    <source>
        <dbReference type="ARBA" id="ARBA00022723"/>
    </source>
</evidence>
<keyword evidence="6" id="KW-0378">Hydrolase</keyword>
<sequence>MSDKQFQILDTQVVYEGFFRLEQYTLKHTLFNGGWSPPLKRELFRRGNCVAVLLYDPDRDEVVLIEQFRVGAVLQPERAWQLEIVAGAIEAGETAEDVAYREAREEAGCEILELIEIKQFFTTPGGSSEWITLFCGRVDSSRVGGIHGLDEEDEDIRVTAVKFDEAFQMLEDGKIESGIPILAIQWLYIHREQLRARWLAGLNSPAW</sequence>
<name>A0ABU4UD26_9GAMM</name>
<evidence type="ECO:0000256" key="10">
    <source>
        <dbReference type="ARBA" id="ARBA00030308"/>
    </source>
</evidence>
<organism evidence="14 15">
    <name type="scientific">Methylomonas defluvii</name>
    <dbReference type="NCBI Taxonomy" id="3045149"/>
    <lineage>
        <taxon>Bacteria</taxon>
        <taxon>Pseudomonadati</taxon>
        <taxon>Pseudomonadota</taxon>
        <taxon>Gammaproteobacteria</taxon>
        <taxon>Methylococcales</taxon>
        <taxon>Methylococcaceae</taxon>
        <taxon>Methylomonas</taxon>
    </lineage>
</organism>
<dbReference type="PANTHER" id="PTHR11839:SF5">
    <property type="entry name" value="ADP-RIBOSE PYROPHOSPHATASE"/>
    <property type="match status" value="1"/>
</dbReference>
<evidence type="ECO:0000256" key="11">
    <source>
        <dbReference type="ARBA" id="ARBA00033056"/>
    </source>
</evidence>
<comment type="similarity">
    <text evidence="2">Belongs to the Nudix hydrolase family. NudF subfamily.</text>
</comment>
<comment type="catalytic activity">
    <reaction evidence="12">
        <text>ADP-D-ribose + H2O = D-ribose 5-phosphate + AMP + 2 H(+)</text>
        <dbReference type="Rhea" id="RHEA:10412"/>
        <dbReference type="ChEBI" id="CHEBI:15377"/>
        <dbReference type="ChEBI" id="CHEBI:15378"/>
        <dbReference type="ChEBI" id="CHEBI:57967"/>
        <dbReference type="ChEBI" id="CHEBI:78346"/>
        <dbReference type="ChEBI" id="CHEBI:456215"/>
        <dbReference type="EC" id="3.6.1.13"/>
    </reaction>
</comment>
<dbReference type="NCBIfam" id="TIGR00052">
    <property type="entry name" value="nudix-type nucleoside diphosphatase, YffH/AdpP family"/>
    <property type="match status" value="1"/>
</dbReference>
<evidence type="ECO:0000313" key="14">
    <source>
        <dbReference type="EMBL" id="MDX8127357.1"/>
    </source>
</evidence>
<comment type="cofactor">
    <cofactor evidence="1">
        <name>Mg(2+)</name>
        <dbReference type="ChEBI" id="CHEBI:18420"/>
    </cofactor>
</comment>
<accession>A0ABU4UD26</accession>
<dbReference type="PANTHER" id="PTHR11839">
    <property type="entry name" value="UDP/ADP-SUGAR PYROPHOSPHATASE"/>
    <property type="match status" value="1"/>
</dbReference>
<dbReference type="InterPro" id="IPR000086">
    <property type="entry name" value="NUDIX_hydrolase_dom"/>
</dbReference>
<comment type="caution">
    <text evidence="14">The sequence shown here is derived from an EMBL/GenBank/DDBJ whole genome shotgun (WGS) entry which is preliminary data.</text>
</comment>
<protein>
    <recommendedName>
        <fullName evidence="4">ADP-ribose pyrophosphatase</fullName>
        <ecNumber evidence="3">3.6.1.13</ecNumber>
    </recommendedName>
    <alternativeName>
        <fullName evidence="9">ADP-ribose diphosphatase</fullName>
    </alternativeName>
    <alternativeName>
        <fullName evidence="11">ADP-ribose phosphohydrolase</fullName>
    </alternativeName>
    <alternativeName>
        <fullName evidence="10">Adenosine diphosphoribose pyrophosphatase</fullName>
    </alternativeName>
</protein>
<feature type="domain" description="Nudix hydrolase" evidence="13">
    <location>
        <begin position="45"/>
        <end position="183"/>
    </location>
</feature>
<evidence type="ECO:0000313" key="15">
    <source>
        <dbReference type="Proteomes" id="UP001284537"/>
    </source>
</evidence>
<proteinExistence type="inferred from homology"/>
<evidence type="ECO:0000259" key="13">
    <source>
        <dbReference type="PROSITE" id="PS51462"/>
    </source>
</evidence>
<keyword evidence="15" id="KW-1185">Reference proteome</keyword>
<dbReference type="InterPro" id="IPR020084">
    <property type="entry name" value="NUDIX_hydrolase_CS"/>
</dbReference>
<dbReference type="Proteomes" id="UP001284537">
    <property type="component" value="Unassembled WGS sequence"/>
</dbReference>
<dbReference type="EMBL" id="JAXARY010000006">
    <property type="protein sequence ID" value="MDX8127357.1"/>
    <property type="molecule type" value="Genomic_DNA"/>
</dbReference>
<evidence type="ECO:0000256" key="9">
    <source>
        <dbReference type="ARBA" id="ARBA00030162"/>
    </source>
</evidence>
<dbReference type="Pfam" id="PF00293">
    <property type="entry name" value="NUDIX"/>
    <property type="match status" value="1"/>
</dbReference>
<evidence type="ECO:0000256" key="8">
    <source>
        <dbReference type="ARBA" id="ARBA00025164"/>
    </source>
</evidence>
<evidence type="ECO:0000256" key="6">
    <source>
        <dbReference type="ARBA" id="ARBA00022801"/>
    </source>
</evidence>
<evidence type="ECO:0000256" key="7">
    <source>
        <dbReference type="ARBA" id="ARBA00022842"/>
    </source>
</evidence>
<dbReference type="PROSITE" id="PS00893">
    <property type="entry name" value="NUDIX_BOX"/>
    <property type="match status" value="1"/>
</dbReference>
<dbReference type="PROSITE" id="PS51462">
    <property type="entry name" value="NUDIX"/>
    <property type="match status" value="1"/>
</dbReference>
<dbReference type="InterPro" id="IPR004385">
    <property type="entry name" value="NDP_pyrophosphatase"/>
</dbReference>
<dbReference type="RefSeq" id="WP_319961257.1">
    <property type="nucleotide sequence ID" value="NZ_JAXARY010000006.1"/>
</dbReference>
<keyword evidence="5" id="KW-0479">Metal-binding</keyword>
<evidence type="ECO:0000256" key="4">
    <source>
        <dbReference type="ARBA" id="ARBA00013297"/>
    </source>
</evidence>
<evidence type="ECO:0000256" key="1">
    <source>
        <dbReference type="ARBA" id="ARBA00001946"/>
    </source>
</evidence>
<dbReference type="InterPro" id="IPR015797">
    <property type="entry name" value="NUDIX_hydrolase-like_dom_sf"/>
</dbReference>